<dbReference type="PANTHER" id="PTHR43725:SF53">
    <property type="entry name" value="UDP-ARABINOSE 4-EPIMERASE 1"/>
    <property type="match status" value="1"/>
</dbReference>
<comment type="cofactor">
    <cofactor evidence="2 10">
        <name>NAD(+)</name>
        <dbReference type="ChEBI" id="CHEBI:57540"/>
    </cofactor>
</comment>
<evidence type="ECO:0000256" key="4">
    <source>
        <dbReference type="ARBA" id="ARBA00007637"/>
    </source>
</evidence>
<evidence type="ECO:0000256" key="2">
    <source>
        <dbReference type="ARBA" id="ARBA00001911"/>
    </source>
</evidence>
<evidence type="ECO:0000256" key="10">
    <source>
        <dbReference type="RuleBase" id="RU366046"/>
    </source>
</evidence>
<comment type="subunit">
    <text evidence="10">Homodimer.</text>
</comment>
<reference evidence="12" key="1">
    <citation type="journal article" date="2015" name="PLoS ONE">
        <title>Updated Campylobacter jejuni Capsule PCR Multiplex Typing System and Its Application to Clinical Isolates from South and Southeast Asia.</title>
        <authorList>
            <person name="Poly F."/>
            <person name="Serichantalergs O."/>
            <person name="Kuroiwa J."/>
            <person name="Pootong P."/>
            <person name="Mason C."/>
            <person name="Guerry P."/>
            <person name="Parker C.T."/>
        </authorList>
    </citation>
    <scope>NUCLEOTIDE SEQUENCE</scope>
    <source>
        <strain evidence="12">HS21</strain>
    </source>
</reference>
<dbReference type="NCBIfam" id="TIGR01179">
    <property type="entry name" value="galE"/>
    <property type="match status" value="1"/>
</dbReference>
<dbReference type="InterPro" id="IPR005886">
    <property type="entry name" value="UDP_G4E"/>
</dbReference>
<dbReference type="GO" id="GO:0033499">
    <property type="term" value="P:galactose catabolic process via UDP-galactose, Leloir pathway"/>
    <property type="evidence" value="ECO:0007669"/>
    <property type="project" value="TreeGrafter"/>
</dbReference>
<feature type="domain" description="NAD-dependent epimerase/dehydratase" evidence="11">
    <location>
        <begin position="4"/>
        <end position="243"/>
    </location>
</feature>
<keyword evidence="7 10" id="KW-0520">NAD</keyword>
<accession>A0A0E1EUI2</accession>
<evidence type="ECO:0000259" key="11">
    <source>
        <dbReference type="Pfam" id="PF01370"/>
    </source>
</evidence>
<name>A0A0E1EUI2_CAMJU</name>
<dbReference type="UniPathway" id="UPA00214"/>
<evidence type="ECO:0000256" key="7">
    <source>
        <dbReference type="ARBA" id="ARBA00023027"/>
    </source>
</evidence>
<dbReference type="SUPFAM" id="SSF51735">
    <property type="entry name" value="NAD(P)-binding Rossmann-fold domains"/>
    <property type="match status" value="1"/>
</dbReference>
<keyword evidence="9 10" id="KW-0119">Carbohydrate metabolism</keyword>
<evidence type="ECO:0000256" key="9">
    <source>
        <dbReference type="ARBA" id="ARBA00023277"/>
    </source>
</evidence>
<proteinExistence type="inferred from homology"/>
<dbReference type="RefSeq" id="WP_014517109.1">
    <property type="nucleotide sequence ID" value="NZ_CP008787.1"/>
</dbReference>
<comment type="pathway">
    <text evidence="3 10">Carbohydrate metabolism; galactose metabolism.</text>
</comment>
<comment type="catalytic activity">
    <reaction evidence="1 10">
        <text>UDP-alpha-D-glucose = UDP-alpha-D-galactose</text>
        <dbReference type="Rhea" id="RHEA:22168"/>
        <dbReference type="ChEBI" id="CHEBI:58885"/>
        <dbReference type="ChEBI" id="CHEBI:66914"/>
        <dbReference type="EC" id="5.1.3.2"/>
    </reaction>
</comment>
<dbReference type="GO" id="GO:0003978">
    <property type="term" value="F:UDP-glucose 4-epimerase activity"/>
    <property type="evidence" value="ECO:0007669"/>
    <property type="project" value="UniProtKB-UniRule"/>
</dbReference>
<dbReference type="InterPro" id="IPR036291">
    <property type="entry name" value="NAD(P)-bd_dom_sf"/>
</dbReference>
<dbReference type="EMBL" id="KT868849">
    <property type="protein sequence ID" value="ALT32033.1"/>
    <property type="molecule type" value="Genomic_DNA"/>
</dbReference>
<evidence type="ECO:0000256" key="1">
    <source>
        <dbReference type="ARBA" id="ARBA00000083"/>
    </source>
</evidence>
<dbReference type="Gene3D" id="3.90.25.10">
    <property type="entry name" value="UDP-galactose 4-epimerase, domain 1"/>
    <property type="match status" value="1"/>
</dbReference>
<sequence>MKNILVVGGAGYIGSHTLKHLLDNNYNCIVMDNLIYGHKQAIDKRAKFIHADLLDIFSLTNVFKQEKIDALVHFAAFAYVGESVVNPEKYYQNNVVGTINLLNAMLENNVKDIVFSSTCATYGEPQYTPIDEKHSQNPINAYGRTKLMIEQVFADYEKAYGLRHISLRYFNAAGASEDGLIGESHEPETHLIPLVLKAIKGEIPAINIFGNDYDTEDGTCIRDYIHVEDLALAHRLALENLHKFSGCINLGTGIGTSVKEIISAAEVVSGKKCPINYAPRRAGDPARLYADNKKAKEILSWEAKYNDIKDIIKSAWDWENNRKY</sequence>
<evidence type="ECO:0000256" key="8">
    <source>
        <dbReference type="ARBA" id="ARBA00023235"/>
    </source>
</evidence>
<evidence type="ECO:0000256" key="5">
    <source>
        <dbReference type="ARBA" id="ARBA00013189"/>
    </source>
</evidence>
<evidence type="ECO:0000313" key="12">
    <source>
        <dbReference type="EMBL" id="ALT32033.1"/>
    </source>
</evidence>
<dbReference type="EC" id="5.1.3.2" evidence="5 10"/>
<comment type="similarity">
    <text evidence="4 10">Belongs to the NAD(P)-dependent epimerase/dehydratase family.</text>
</comment>
<dbReference type="PANTHER" id="PTHR43725">
    <property type="entry name" value="UDP-GLUCOSE 4-EPIMERASE"/>
    <property type="match status" value="1"/>
</dbReference>
<dbReference type="KEGG" id="cjv:MTVDSCj20_1404"/>
<dbReference type="Pfam" id="PF01370">
    <property type="entry name" value="Epimerase"/>
    <property type="match status" value="1"/>
</dbReference>
<dbReference type="InterPro" id="IPR001509">
    <property type="entry name" value="Epimerase_deHydtase"/>
</dbReference>
<evidence type="ECO:0000256" key="6">
    <source>
        <dbReference type="ARBA" id="ARBA00018569"/>
    </source>
</evidence>
<protein>
    <recommendedName>
        <fullName evidence="6 10">UDP-glucose 4-epimerase</fullName>
        <ecNumber evidence="5 10">5.1.3.2</ecNumber>
    </recommendedName>
</protein>
<dbReference type="AlphaFoldDB" id="A0A0E1EUI2"/>
<dbReference type="Gene3D" id="3.40.50.720">
    <property type="entry name" value="NAD(P)-binding Rossmann-like Domain"/>
    <property type="match status" value="1"/>
</dbReference>
<dbReference type="CDD" id="cd05247">
    <property type="entry name" value="UDP_G4E_1_SDR_e"/>
    <property type="match status" value="1"/>
</dbReference>
<evidence type="ECO:0000256" key="3">
    <source>
        <dbReference type="ARBA" id="ARBA00004947"/>
    </source>
</evidence>
<keyword evidence="8 10" id="KW-0413">Isomerase</keyword>
<organism evidence="12">
    <name type="scientific">Campylobacter jejuni subsp. jejuni</name>
    <dbReference type="NCBI Taxonomy" id="32022"/>
    <lineage>
        <taxon>Bacteria</taxon>
        <taxon>Pseudomonadati</taxon>
        <taxon>Campylobacterota</taxon>
        <taxon>Epsilonproteobacteria</taxon>
        <taxon>Campylobacterales</taxon>
        <taxon>Campylobacteraceae</taxon>
        <taxon>Campylobacter</taxon>
    </lineage>
</organism>